<keyword evidence="2" id="KW-1185">Reference proteome</keyword>
<accession>A0A229NXB0</accession>
<dbReference type="Proteomes" id="UP000215145">
    <property type="component" value="Unassembled WGS sequence"/>
</dbReference>
<name>A0A229NXB0_9BACL</name>
<reference evidence="1 2" key="1">
    <citation type="submission" date="2017-07" db="EMBL/GenBank/DDBJ databases">
        <title>Paenibacillus herberti R33 genome sequencing and assembly.</title>
        <authorList>
            <person name="Su W."/>
        </authorList>
    </citation>
    <scope>NUCLEOTIDE SEQUENCE [LARGE SCALE GENOMIC DNA]</scope>
    <source>
        <strain evidence="1 2">R33</strain>
    </source>
</reference>
<sequence length="61" mass="7043">MGERTKFEAGFKAPNDGWYMEAGEDSFHMGISHPKKISLKKGQHFPKNSNHNRVWVKMPKV</sequence>
<protein>
    <submittedName>
        <fullName evidence="1">YjzC family protein</fullName>
    </submittedName>
</protein>
<dbReference type="InterPro" id="IPR025549">
    <property type="entry name" value="YjzC"/>
</dbReference>
<dbReference type="Pfam" id="PF14168">
    <property type="entry name" value="YjzC"/>
    <property type="match status" value="1"/>
</dbReference>
<dbReference type="RefSeq" id="WP_089525318.1">
    <property type="nucleotide sequence ID" value="NZ_NMUQ01000002.1"/>
</dbReference>
<evidence type="ECO:0000313" key="2">
    <source>
        <dbReference type="Proteomes" id="UP000215145"/>
    </source>
</evidence>
<organism evidence="1 2">
    <name type="scientific">Paenibacillus herberti</name>
    <dbReference type="NCBI Taxonomy" id="1619309"/>
    <lineage>
        <taxon>Bacteria</taxon>
        <taxon>Bacillati</taxon>
        <taxon>Bacillota</taxon>
        <taxon>Bacilli</taxon>
        <taxon>Bacillales</taxon>
        <taxon>Paenibacillaceae</taxon>
        <taxon>Paenibacillus</taxon>
    </lineage>
</organism>
<evidence type="ECO:0000313" key="1">
    <source>
        <dbReference type="EMBL" id="OXM14498.1"/>
    </source>
</evidence>
<dbReference type="AlphaFoldDB" id="A0A229NXB0"/>
<gene>
    <name evidence="1" type="ORF">CGZ75_16275</name>
</gene>
<dbReference type="OrthoDB" id="5244304at2"/>
<dbReference type="EMBL" id="NMUQ01000002">
    <property type="protein sequence ID" value="OXM14498.1"/>
    <property type="molecule type" value="Genomic_DNA"/>
</dbReference>
<proteinExistence type="predicted"/>
<comment type="caution">
    <text evidence="1">The sequence shown here is derived from an EMBL/GenBank/DDBJ whole genome shotgun (WGS) entry which is preliminary data.</text>
</comment>